<reference evidence="4 5" key="1">
    <citation type="submission" date="2018-08" db="EMBL/GenBank/DDBJ databases">
        <title>A genome reference for cultivated species of the human gut microbiota.</title>
        <authorList>
            <person name="Zou Y."/>
            <person name="Xue W."/>
            <person name="Luo G."/>
        </authorList>
    </citation>
    <scope>NUCLEOTIDE SEQUENCE [LARGE SCALE GENOMIC DNA]</scope>
    <source>
        <strain evidence="4 5">AF18-46</strain>
    </source>
</reference>
<dbReference type="PANTHER" id="PTHR39966:SF3">
    <property type="entry name" value="DUF438 DOMAIN-CONTAINING PROTEIN"/>
    <property type="match status" value="1"/>
</dbReference>
<dbReference type="SUPFAM" id="SSF55785">
    <property type="entry name" value="PYP-like sensor domain (PAS domain)"/>
    <property type="match status" value="1"/>
</dbReference>
<dbReference type="EMBL" id="QRWX01000002">
    <property type="protein sequence ID" value="RGT56308.1"/>
    <property type="molecule type" value="Genomic_DNA"/>
</dbReference>
<organism evidence="4 5">
    <name type="scientific">Solobacterium moorei</name>
    <dbReference type="NCBI Taxonomy" id="102148"/>
    <lineage>
        <taxon>Bacteria</taxon>
        <taxon>Bacillati</taxon>
        <taxon>Bacillota</taxon>
        <taxon>Erysipelotrichia</taxon>
        <taxon>Erysipelotrichales</taxon>
        <taxon>Erysipelotrichaceae</taxon>
        <taxon>Solobacterium</taxon>
    </lineage>
</organism>
<protein>
    <submittedName>
        <fullName evidence="4">DUF1858 domain-containing protein</fullName>
    </submittedName>
</protein>
<comment type="caution">
    <text evidence="4">The sequence shown here is derived from an EMBL/GenBank/DDBJ whole genome shotgun (WGS) entry which is preliminary data.</text>
</comment>
<evidence type="ECO:0000313" key="4">
    <source>
        <dbReference type="EMBL" id="RGT56308.1"/>
    </source>
</evidence>
<dbReference type="AlphaFoldDB" id="A0A412PF86"/>
<evidence type="ECO:0000256" key="1">
    <source>
        <dbReference type="SAM" id="MobiDB-lite"/>
    </source>
</evidence>
<dbReference type="InterPro" id="IPR015077">
    <property type="entry name" value="DUF1858"/>
</dbReference>
<gene>
    <name evidence="4" type="ORF">DWX20_05755</name>
</gene>
<feature type="domain" description="Hemerythrin-like" evidence="2">
    <location>
        <begin position="97"/>
        <end position="212"/>
    </location>
</feature>
<dbReference type="GO" id="GO:0005886">
    <property type="term" value="C:plasma membrane"/>
    <property type="evidence" value="ECO:0007669"/>
    <property type="project" value="TreeGrafter"/>
</dbReference>
<dbReference type="Pfam" id="PF13596">
    <property type="entry name" value="PAS_10"/>
    <property type="match status" value="1"/>
</dbReference>
<accession>A0A412PF86</accession>
<evidence type="ECO:0000259" key="2">
    <source>
        <dbReference type="Pfam" id="PF01814"/>
    </source>
</evidence>
<dbReference type="InterPro" id="IPR035965">
    <property type="entry name" value="PAS-like_dom_sf"/>
</dbReference>
<dbReference type="Gene3D" id="3.30.450.20">
    <property type="entry name" value="PAS domain"/>
    <property type="match status" value="1"/>
</dbReference>
<sequence>MKEYLKNVNDEKLKTVFEVRNAYDEGKLTMEEARAILKEKVHTLEPYEVALIEQELKEEIDDECRKEDIQAMLDLFDGILNTSKPNLPKTHPIACYYRENEKMKELLLSVEDLVQYPVIKNQWFELYDQIIQWRKHLSRKQNQLYPVLEKKGFTRPTTTMWTLDDFIRDEITQAYNLIKEGKEDEFIELQSTVVADVRDLMQKEETVLYPTALALISAEEFEDMRLGDQEIGFANITVEPTKTEIPAASKPTEGFTNELANLLGKYGYHIGSDQEFDVKTGKMTLEQINLVYQHMPVDLSYVDENEIVRFYTDTKHRVFPRSKNVIGRDVKNCHPKKSVHIVEEIIEKFRSGEQNEAEFWINKPEIFIYIKYVAVRDEDGKFRGILEMMQDCTHIRALTGSQTLLTWSNNEHGIVEEEQPAPAEEKPVATSSSKIDPESITPETKLKDLLDADPNLKQYLFTISDKFRALDTPLARIMLPKATVEKMSERTGVALDEIISKLKQYFQK</sequence>
<dbReference type="Gene3D" id="1.10.3910.10">
    <property type="entry name" value="SP0561-like"/>
    <property type="match status" value="1"/>
</dbReference>
<proteinExistence type="predicted"/>
<dbReference type="PANTHER" id="PTHR39966">
    <property type="entry name" value="BLL2471 PROTEIN-RELATED"/>
    <property type="match status" value="1"/>
</dbReference>
<dbReference type="RefSeq" id="WP_118764810.1">
    <property type="nucleotide sequence ID" value="NZ_CABJCF010000002.1"/>
</dbReference>
<dbReference type="Pfam" id="PF01814">
    <property type="entry name" value="Hemerythrin"/>
    <property type="match status" value="1"/>
</dbReference>
<dbReference type="Pfam" id="PF08984">
    <property type="entry name" value="DUF1858"/>
    <property type="match status" value="1"/>
</dbReference>
<evidence type="ECO:0000259" key="3">
    <source>
        <dbReference type="Pfam" id="PF08984"/>
    </source>
</evidence>
<dbReference type="InterPro" id="IPR038062">
    <property type="entry name" value="ScdA-like_N_sf"/>
</dbReference>
<evidence type="ECO:0000313" key="5">
    <source>
        <dbReference type="Proteomes" id="UP000284731"/>
    </source>
</evidence>
<feature type="domain" description="DUF1858" evidence="3">
    <location>
        <begin position="440"/>
        <end position="499"/>
    </location>
</feature>
<dbReference type="Proteomes" id="UP000284731">
    <property type="component" value="Unassembled WGS sequence"/>
</dbReference>
<dbReference type="InterPro" id="IPR012312">
    <property type="entry name" value="Hemerythrin-like"/>
</dbReference>
<feature type="region of interest" description="Disordered" evidence="1">
    <location>
        <begin position="416"/>
        <end position="440"/>
    </location>
</feature>
<name>A0A412PF86_9FIRM</name>